<accession>A0A4C1U5T9</accession>
<comment type="caution">
    <text evidence="3">The sequence shown here is derived from an EMBL/GenBank/DDBJ whole genome shotgun (WGS) entry which is preliminary data.</text>
</comment>
<evidence type="ECO:0000313" key="3">
    <source>
        <dbReference type="EMBL" id="GBP21630.1"/>
    </source>
</evidence>
<evidence type="ECO:0000256" key="2">
    <source>
        <dbReference type="SAM" id="Phobius"/>
    </source>
</evidence>
<feature type="region of interest" description="Disordered" evidence="1">
    <location>
        <begin position="61"/>
        <end position="81"/>
    </location>
</feature>
<keyword evidence="2" id="KW-1133">Transmembrane helix</keyword>
<gene>
    <name evidence="3" type="ORF">EVAR_9815_1</name>
</gene>
<keyword evidence="4" id="KW-1185">Reference proteome</keyword>
<protein>
    <submittedName>
        <fullName evidence="3">Uncharacterized protein</fullName>
    </submittedName>
</protein>
<name>A0A4C1U5T9_EUMVA</name>
<keyword evidence="2" id="KW-0812">Transmembrane</keyword>
<evidence type="ECO:0000256" key="1">
    <source>
        <dbReference type="SAM" id="MobiDB-lite"/>
    </source>
</evidence>
<dbReference type="AlphaFoldDB" id="A0A4C1U5T9"/>
<sequence>MNTYKLRGVTVLTAFCIGLEPPSIRYDGESRALRSNQLICLKVIRGLHRRTYTLIHIHTPREREREREKLEEREGERERGRKGKIEIVRGRQREIERQTRKHAGLSLKYCTQISLTNPRLNVVDCDMPGQEISVDEDGSQTLDGAYGISQPCSALPSLDKRNWSTVLVLLLVPILVVFLIPFSTMLPNMIPVPLPFSAPHPATNGDCVLNRSSDLDEFMDKCSIKMKYDLCYTGQCTTFYELKISGIG</sequence>
<dbReference type="Proteomes" id="UP000299102">
    <property type="component" value="Unassembled WGS sequence"/>
</dbReference>
<dbReference type="EMBL" id="BGZK01000130">
    <property type="protein sequence ID" value="GBP21630.1"/>
    <property type="molecule type" value="Genomic_DNA"/>
</dbReference>
<proteinExistence type="predicted"/>
<evidence type="ECO:0000313" key="4">
    <source>
        <dbReference type="Proteomes" id="UP000299102"/>
    </source>
</evidence>
<organism evidence="3 4">
    <name type="scientific">Eumeta variegata</name>
    <name type="common">Bagworm moth</name>
    <name type="synonym">Eumeta japonica</name>
    <dbReference type="NCBI Taxonomy" id="151549"/>
    <lineage>
        <taxon>Eukaryota</taxon>
        <taxon>Metazoa</taxon>
        <taxon>Ecdysozoa</taxon>
        <taxon>Arthropoda</taxon>
        <taxon>Hexapoda</taxon>
        <taxon>Insecta</taxon>
        <taxon>Pterygota</taxon>
        <taxon>Neoptera</taxon>
        <taxon>Endopterygota</taxon>
        <taxon>Lepidoptera</taxon>
        <taxon>Glossata</taxon>
        <taxon>Ditrysia</taxon>
        <taxon>Tineoidea</taxon>
        <taxon>Psychidae</taxon>
        <taxon>Oiketicinae</taxon>
        <taxon>Eumeta</taxon>
    </lineage>
</organism>
<feature type="transmembrane region" description="Helical" evidence="2">
    <location>
        <begin position="163"/>
        <end position="182"/>
    </location>
</feature>
<reference evidence="3 4" key="1">
    <citation type="journal article" date="2019" name="Commun. Biol.">
        <title>The bagworm genome reveals a unique fibroin gene that provides high tensile strength.</title>
        <authorList>
            <person name="Kono N."/>
            <person name="Nakamura H."/>
            <person name="Ohtoshi R."/>
            <person name="Tomita M."/>
            <person name="Numata K."/>
            <person name="Arakawa K."/>
        </authorList>
    </citation>
    <scope>NUCLEOTIDE SEQUENCE [LARGE SCALE GENOMIC DNA]</scope>
</reference>
<keyword evidence="2" id="KW-0472">Membrane</keyword>